<dbReference type="SMART" id="SM00490">
    <property type="entry name" value="HELICc"/>
    <property type="match status" value="1"/>
</dbReference>
<evidence type="ECO:0000313" key="5">
    <source>
        <dbReference type="EMBL" id="EJL74358.1"/>
    </source>
</evidence>
<dbReference type="GO" id="GO:0008170">
    <property type="term" value="F:N-methyltransferase activity"/>
    <property type="evidence" value="ECO:0007669"/>
    <property type="project" value="InterPro"/>
</dbReference>
<dbReference type="InterPro" id="IPR003356">
    <property type="entry name" value="DNA_methylase_A-5"/>
</dbReference>
<dbReference type="Pfam" id="PF00271">
    <property type="entry name" value="Helicase_C"/>
    <property type="match status" value="1"/>
</dbReference>
<evidence type="ECO:0000256" key="3">
    <source>
        <dbReference type="SAM" id="MobiDB-lite"/>
    </source>
</evidence>
<reference evidence="5 6" key="1">
    <citation type="journal article" date="2012" name="J. Bacteriol.">
        <title>Twenty-one genome sequences from Pseudomonas species and 19 genome sequences from diverse bacteria isolated from the rhizosphere and endosphere of Populus deltoides.</title>
        <authorList>
            <person name="Brown S.D."/>
            <person name="Utturkar S.M."/>
            <person name="Klingeman D.M."/>
            <person name="Johnson C.M."/>
            <person name="Martin S.L."/>
            <person name="Land M.L."/>
            <person name="Lu T.Y."/>
            <person name="Schadt C.W."/>
            <person name="Doktycz M.J."/>
            <person name="Pelletier D.A."/>
        </authorList>
    </citation>
    <scope>NUCLEOTIDE SEQUENCE [LARGE SCALE GENOMIC DNA]</scope>
    <source>
        <strain evidence="5 6">CF314</strain>
    </source>
</reference>
<organism evidence="5 6">
    <name type="scientific">Chryseobacterium populi</name>
    <dbReference type="NCBI Taxonomy" id="1144316"/>
    <lineage>
        <taxon>Bacteria</taxon>
        <taxon>Pseudomonadati</taxon>
        <taxon>Bacteroidota</taxon>
        <taxon>Flavobacteriia</taxon>
        <taxon>Flavobacteriales</taxon>
        <taxon>Weeksellaceae</taxon>
        <taxon>Chryseobacterium group</taxon>
        <taxon>Chryseobacterium</taxon>
    </lineage>
</organism>
<dbReference type="CDD" id="cd02440">
    <property type="entry name" value="AdoMet_MTases"/>
    <property type="match status" value="1"/>
</dbReference>
<name>J2KMN5_9FLAO</name>
<dbReference type="GO" id="GO:0003677">
    <property type="term" value="F:DNA binding"/>
    <property type="evidence" value="ECO:0007669"/>
    <property type="project" value="InterPro"/>
</dbReference>
<comment type="caution">
    <text evidence="5">The sequence shown here is derived from an EMBL/GenBank/DDBJ whole genome shotgun (WGS) entry which is preliminary data.</text>
</comment>
<dbReference type="InterPro" id="IPR052933">
    <property type="entry name" value="DNA_Protect_Modify"/>
</dbReference>
<dbReference type="SUPFAM" id="SSF53335">
    <property type="entry name" value="S-adenosyl-L-methionine-dependent methyltransferases"/>
    <property type="match status" value="1"/>
</dbReference>
<keyword evidence="5" id="KW-0378">Hydrolase</keyword>
<dbReference type="GO" id="GO:0004386">
    <property type="term" value="F:helicase activity"/>
    <property type="evidence" value="ECO:0007669"/>
    <property type="project" value="UniProtKB-KW"/>
</dbReference>
<dbReference type="InterPro" id="IPR027417">
    <property type="entry name" value="P-loop_NTPase"/>
</dbReference>
<dbReference type="OrthoDB" id="9815272at2"/>
<accession>J2KMN5</accession>
<sequence>MGFSKREHLQWNIDALRIAFKLDDEKRKASEGERLLLKQYSGFGGLKFVLNPAEKPTDIKQWMEYDRGLFEMTRELHQVLRDNADSEKQYKRYVESIRSSVLTAFYTPPEMIGSLYEVFRENGIIIRNFLEPSAGVGAFIDPLAGEGALQITAYEKEPLAGKILEHLYPEEKIRIKGFEELPEKEENSFDVVAGNIPFGTSSVFDLSYSRSKDPARVQAARSIHNYFFLKGTDAIRNGGILAFITSQGVLNSLANQAIREALMREHNLISVVRLPNNLFSDHAGTDVGSDLIVLQKNREKQSSSQREKDFCRTFETKNNTNTNALVFEDRVVFNEIIESTDLYGKPYTLFLHNGGVSGIAKDAKEILSDDFKKYLNLDLYQGFSVETVVQPKTGLSRQPASKLSPGYNVREKSRTPPLTDVTNLAADLLPNHKQDGTLSKTGHPQETRPASGLTGQSALKEVQLSLFDLFENFVQPLPDLPAVITTKPAKRQIEKKKEKRGLQEDLFSGKTEHLTSFIPPSQGSGVTPGNTNKKEVIGDLFFDPGNNSDDQIQGQSKIVSVPARYEGIIQPFHRDECLVSDRKLVGYLRNLDHQEKQAVFHPLDLTSSQRARAEAYIGVRDLYLDLYQKEAETLAEHQGEREMLNQHYDAYVKRYGYFNSSENIKLIKTDSAGREIPYLERIVGGVVHKSDIFYHPVSFSTAVLSTDDPDEALAASLNKYGTINLDYMSEVSGISADDLRNALQGRIFYNPLEKQYEISERWISGNVVEKAEEIRKHLASYRDDKQVEESLRVLEEARPRHIEFEELDFNLGERWIPTGIYARFASALFKTEVAIHYTENTDDFSVSCSQKNIHISEKYAVKADSRTFDGISLLKHALVNTTPDITKKVTIDGQEVKVRDIEAIQMANTKIDEIRTAFTDWLYGQNDEFKKRLTDQYNDTFNCFVRPQYNGGHQEFPGLDLKGLGIKDLYSSQKDAVWMIKLGGGAICDHEVGAGKTLIMCTAAQEMKRLGLVHKPMIMALKANVHEIAETYRRAYPHAKILYPGKEDFTPQKRQRIFGDIKNNDWDCVILTHEQFGMIPQSAELQKEILQAELDSVEENLAVLQEQGNEISRGMLKGVIVRKQNLEVKLKTLEHDIETRKDDVVDFKMMGVDHLLVDESHRFKNLMFNPRHERVAGLGNMQGSQKALNLLFAIRTIQERTGKDMGATFLSGTTISNSLTELYLLFKYLRPKALEKQGINCFDAWAAIFARKTTDYEFSVANTIVQKERFRYFIKVPELAQFYSEITDYRTAKDIGIDRPEKNEILYNIPPTPQQEEFIKKLMAFAKTGDATLLGRAKLSESEQKAKMLIATDYARKMSLDMRLISSQYDDHPDNKASRCAANIAKYYRKFNAQKGTQFVFSDLGTYKPGEWNIYSEIKRKLVEDHGIPAHEIRFMQEAKNEKQRKELIKAVNEGKIRVLFGSTDMLGTGVNAQKRAVAVHHLDTPWRPSDLAQRDGRAIRTGNEIAKFFADNKVDVFIYAVEKSLDSYKFNSLYNKQFFIDQLKSNNLGKRTIDEGSMDEKTGMNYSEYVAILSGNTDLLEKAKLEKRIAGLESERLAFNRSRSSSKYRLEDLETELKSIESRMERMTLDWKNLQQRIEKKQDGTSANPVYLIGLHRDADVKLIGAKLNEIADQARTGGQYEEIGTLYGFSLLVKTEVLEKDAVDTKVNRFMVQGEGNIKYTYNNGLIASDAKLASMNFLNALEKLPGYIAEDQKKIAAIEKDLPVLQEVVGGVWTKEHQLSDLKTELAAIDRKILLSITPVEQNHHPEGNVTSEIGDNEKGKSIKL</sequence>
<dbReference type="Pfam" id="PF02384">
    <property type="entry name" value="N6_Mtase"/>
    <property type="match status" value="1"/>
</dbReference>
<feature type="region of interest" description="Disordered" evidence="3">
    <location>
        <begin position="1803"/>
        <end position="1828"/>
    </location>
</feature>
<protein>
    <submittedName>
        <fullName evidence="5">Helicase family protein</fullName>
    </submittedName>
</protein>
<comment type="similarity">
    <text evidence="1">Belongs to the N(4)/N(6)-methyltransferase family.</text>
</comment>
<dbReference type="InterPro" id="IPR029063">
    <property type="entry name" value="SAM-dependent_MTases_sf"/>
</dbReference>
<dbReference type="PANTHER" id="PTHR41313:SF1">
    <property type="entry name" value="DNA METHYLASE ADENINE-SPECIFIC DOMAIN-CONTAINING PROTEIN"/>
    <property type="match status" value="1"/>
</dbReference>
<dbReference type="InterPro" id="IPR001650">
    <property type="entry name" value="Helicase_C-like"/>
</dbReference>
<feature type="region of interest" description="Disordered" evidence="3">
    <location>
        <begin position="394"/>
        <end position="417"/>
    </location>
</feature>
<dbReference type="Proteomes" id="UP000007509">
    <property type="component" value="Unassembled WGS sequence"/>
</dbReference>
<dbReference type="Gene3D" id="3.40.50.300">
    <property type="entry name" value="P-loop containing nucleotide triphosphate hydrolases"/>
    <property type="match status" value="2"/>
</dbReference>
<dbReference type="PANTHER" id="PTHR41313">
    <property type="entry name" value="ADENINE-SPECIFIC METHYLTRANSFERASE"/>
    <property type="match status" value="1"/>
</dbReference>
<keyword evidence="6" id="KW-1185">Reference proteome</keyword>
<dbReference type="PRINTS" id="PR00507">
    <property type="entry name" value="N12N6MTFRASE"/>
</dbReference>
<dbReference type="PATRIC" id="fig|1144316.3.peg.1100"/>
<feature type="region of interest" description="Disordered" evidence="3">
    <location>
        <begin position="431"/>
        <end position="455"/>
    </location>
</feature>
<dbReference type="SUPFAM" id="SSF52540">
    <property type="entry name" value="P-loop containing nucleoside triphosphate hydrolases"/>
    <property type="match status" value="2"/>
</dbReference>
<evidence type="ECO:0000313" key="6">
    <source>
        <dbReference type="Proteomes" id="UP000007509"/>
    </source>
</evidence>
<dbReference type="PROSITE" id="PS51194">
    <property type="entry name" value="HELICASE_CTER"/>
    <property type="match status" value="1"/>
</dbReference>
<feature type="compositionally biased region" description="Basic and acidic residues" evidence="3">
    <location>
        <begin position="1819"/>
        <end position="1828"/>
    </location>
</feature>
<keyword evidence="5" id="KW-0547">Nucleotide-binding</keyword>
<proteinExistence type="inferred from homology"/>
<evidence type="ECO:0000256" key="1">
    <source>
        <dbReference type="ARBA" id="ARBA00006594"/>
    </source>
</evidence>
<evidence type="ECO:0000256" key="2">
    <source>
        <dbReference type="SAM" id="Coils"/>
    </source>
</evidence>
<feature type="domain" description="Helicase C-terminal" evidence="4">
    <location>
        <begin position="1383"/>
        <end position="1555"/>
    </location>
</feature>
<feature type="coiled-coil region" evidence="2">
    <location>
        <begin position="1583"/>
        <end position="1638"/>
    </location>
</feature>
<dbReference type="Gene3D" id="3.40.50.150">
    <property type="entry name" value="Vaccinia Virus protein VP39"/>
    <property type="match status" value="1"/>
</dbReference>
<keyword evidence="2" id="KW-0175">Coiled coil</keyword>
<gene>
    <name evidence="5" type="ORF">PMI13_01097</name>
</gene>
<dbReference type="RefSeq" id="WP_007841433.1">
    <property type="nucleotide sequence ID" value="NZ_AKJY01000014.1"/>
</dbReference>
<evidence type="ECO:0000259" key="4">
    <source>
        <dbReference type="PROSITE" id="PS51194"/>
    </source>
</evidence>
<keyword evidence="5" id="KW-0347">Helicase</keyword>
<keyword evidence="5" id="KW-0067">ATP-binding</keyword>
<dbReference type="EMBL" id="AKJY01000014">
    <property type="protein sequence ID" value="EJL74358.1"/>
    <property type="molecule type" value="Genomic_DNA"/>
</dbReference>
<feature type="coiled-coil region" evidence="2">
    <location>
        <begin position="1087"/>
        <end position="1143"/>
    </location>
</feature>